<dbReference type="EMBL" id="JBHHMI010000011">
    <property type="protein sequence ID" value="MFB5267924.1"/>
    <property type="molecule type" value="Genomic_DNA"/>
</dbReference>
<name>A0ABV5AWZ3_9BACL</name>
<keyword evidence="2" id="KW-0378">Hydrolase</keyword>
<dbReference type="InterPro" id="IPR029058">
    <property type="entry name" value="AB_hydrolase_fold"/>
</dbReference>
<proteinExistence type="predicted"/>
<dbReference type="PANTHER" id="PTHR11614">
    <property type="entry name" value="PHOSPHOLIPASE-RELATED"/>
    <property type="match status" value="1"/>
</dbReference>
<sequence>MKEHTFTMWDHGGHSVFVYRWLPDNEADVHGIVQIAHGMCETAYRYLELAEHLTASGYAVYANDHIGHGRTAASSNSLGNPGPDAFNRMARNMIEVGEIASTEFPGVPRILLGHSMGSFLTQKVMYDPGQSYDGFILSGTNGPRRLLRFGERLAVIQGMLQGAEHRSLLLNAIVFGGFNRSFRPVRTGFDWLSRDAEEVDRFIQDPLCGAICTTDFFHSFFRLLQEIHLPGCLSKIDKTKPVYLFAGHRDPVGMFGKGVLSLIQIYKDLGMERVQYKLYPDGRHEMLHEINREEVIADLIGWLQRQFSPVSLK</sequence>
<feature type="domain" description="Serine aminopeptidase S33" evidence="1">
    <location>
        <begin position="29"/>
        <end position="290"/>
    </location>
</feature>
<dbReference type="GO" id="GO:0016787">
    <property type="term" value="F:hydrolase activity"/>
    <property type="evidence" value="ECO:0007669"/>
    <property type="project" value="UniProtKB-KW"/>
</dbReference>
<gene>
    <name evidence="2" type="ORF">ACE41H_14240</name>
</gene>
<dbReference type="InterPro" id="IPR051044">
    <property type="entry name" value="MAG_DAG_Lipase"/>
</dbReference>
<dbReference type="RefSeq" id="WP_375355969.1">
    <property type="nucleotide sequence ID" value="NZ_JBHHMI010000011.1"/>
</dbReference>
<accession>A0ABV5AWZ3</accession>
<dbReference type="SUPFAM" id="SSF53474">
    <property type="entry name" value="alpha/beta-Hydrolases"/>
    <property type="match status" value="1"/>
</dbReference>
<dbReference type="Pfam" id="PF12146">
    <property type="entry name" value="Hydrolase_4"/>
    <property type="match status" value="1"/>
</dbReference>
<evidence type="ECO:0000259" key="1">
    <source>
        <dbReference type="Pfam" id="PF12146"/>
    </source>
</evidence>
<dbReference type="Gene3D" id="3.40.50.1820">
    <property type="entry name" value="alpha/beta hydrolase"/>
    <property type="match status" value="1"/>
</dbReference>
<comment type="caution">
    <text evidence="2">The sequence shown here is derived from an EMBL/GenBank/DDBJ whole genome shotgun (WGS) entry which is preliminary data.</text>
</comment>
<reference evidence="2 3" key="1">
    <citation type="submission" date="2024-09" db="EMBL/GenBank/DDBJ databases">
        <title>Paenibacillus zeirhizospherea sp. nov., isolated from surface of the maize (Zea mays) roots in a horticulture field, Hungary.</title>
        <authorList>
            <person name="Marton D."/>
            <person name="Farkas M."/>
            <person name="Bedics A."/>
            <person name="Toth E."/>
            <person name="Tancsics A."/>
            <person name="Boka K."/>
            <person name="Maroti G."/>
            <person name="Kriszt B."/>
            <person name="Cserhati M."/>
        </authorList>
    </citation>
    <scope>NUCLEOTIDE SEQUENCE [LARGE SCALE GENOMIC DNA]</scope>
    <source>
        <strain evidence="2 3">KCTC 33519</strain>
    </source>
</reference>
<dbReference type="Proteomes" id="UP001580346">
    <property type="component" value="Unassembled WGS sequence"/>
</dbReference>
<protein>
    <submittedName>
        <fullName evidence="2">Alpha/beta fold hydrolase</fullName>
    </submittedName>
</protein>
<organism evidence="2 3">
    <name type="scientific">Paenibacillus enshidis</name>
    <dbReference type="NCBI Taxonomy" id="1458439"/>
    <lineage>
        <taxon>Bacteria</taxon>
        <taxon>Bacillati</taxon>
        <taxon>Bacillota</taxon>
        <taxon>Bacilli</taxon>
        <taxon>Bacillales</taxon>
        <taxon>Paenibacillaceae</taxon>
        <taxon>Paenibacillus</taxon>
    </lineage>
</organism>
<dbReference type="InterPro" id="IPR022742">
    <property type="entry name" value="Hydrolase_4"/>
</dbReference>
<keyword evidence="3" id="KW-1185">Reference proteome</keyword>
<evidence type="ECO:0000313" key="2">
    <source>
        <dbReference type="EMBL" id="MFB5267924.1"/>
    </source>
</evidence>
<evidence type="ECO:0000313" key="3">
    <source>
        <dbReference type="Proteomes" id="UP001580346"/>
    </source>
</evidence>